<evidence type="ECO:0000256" key="1">
    <source>
        <dbReference type="SAM" id="MobiDB-lite"/>
    </source>
</evidence>
<reference evidence="3" key="1">
    <citation type="submission" date="2017-08" db="EMBL/GenBank/DDBJ databases">
        <authorList>
            <person name="Brisse S."/>
        </authorList>
    </citation>
    <scope>NUCLEOTIDE SEQUENCE [LARGE SCALE GENOMIC DNA]</scope>
    <source>
        <strain evidence="3">06D021</strain>
    </source>
</reference>
<dbReference type="Proteomes" id="UP000220639">
    <property type="component" value="Unassembled WGS sequence"/>
</dbReference>
<organism evidence="2 3">
    <name type="scientific">Klebsiella grimontii</name>
    <dbReference type="NCBI Taxonomy" id="2058152"/>
    <lineage>
        <taxon>Bacteria</taxon>
        <taxon>Pseudomonadati</taxon>
        <taxon>Pseudomonadota</taxon>
        <taxon>Gammaproteobacteria</taxon>
        <taxon>Enterobacterales</taxon>
        <taxon>Enterobacteriaceae</taxon>
        <taxon>Klebsiella/Raoultella group</taxon>
        <taxon>Klebsiella</taxon>
    </lineage>
</organism>
<protein>
    <submittedName>
        <fullName evidence="2">Uncharacterized protein</fullName>
    </submittedName>
</protein>
<accession>A0A285AUN7</accession>
<dbReference type="RefSeq" id="WP_225990779.1">
    <property type="nucleotide sequence ID" value="NZ_CBCSJA010000024.1"/>
</dbReference>
<feature type="region of interest" description="Disordered" evidence="1">
    <location>
        <begin position="1"/>
        <end position="38"/>
    </location>
</feature>
<gene>
    <name evidence="2" type="ORF">KOSB73_10021</name>
</gene>
<evidence type="ECO:0000313" key="2">
    <source>
        <dbReference type="EMBL" id="SNU32399.1"/>
    </source>
</evidence>
<sequence length="206" mass="21483">MSGTKEKATGKQSAKGRAGKISAPEVAQADASDLPGAERSVTLPGHYVAVGASPVSLKPVDAGAFQSSGDVITLTGDNVSISAPAAHISTDHLNTVQGELQTNLTPEGLAAGGGSENLITASPATDDLVVLEVRARHERGFWRCGRFWPREPVHVFVSDDPDGDNEANALEGDVVVECFISHETAERLKAEPHLVVTVLQTVAEKG</sequence>
<proteinExistence type="predicted"/>
<dbReference type="EMBL" id="FZTC01000001">
    <property type="protein sequence ID" value="SNU32399.1"/>
    <property type="molecule type" value="Genomic_DNA"/>
</dbReference>
<evidence type="ECO:0000313" key="3">
    <source>
        <dbReference type="Proteomes" id="UP000220639"/>
    </source>
</evidence>
<dbReference type="AlphaFoldDB" id="A0A285AUN7"/>
<name>A0A285AUN7_9ENTR</name>